<evidence type="ECO:0000313" key="4">
    <source>
        <dbReference type="EMBL" id="PZF80602.1"/>
    </source>
</evidence>
<dbReference type="EMBL" id="POTW01000082">
    <property type="protein sequence ID" value="PZF80602.1"/>
    <property type="molecule type" value="Genomic_DNA"/>
</dbReference>
<dbReference type="AlphaFoldDB" id="A0A2W2B3L1"/>
<proteinExistence type="predicted"/>
<feature type="transmembrane region" description="Helical" evidence="2">
    <location>
        <begin position="166"/>
        <end position="186"/>
    </location>
</feature>
<gene>
    <name evidence="4" type="ORF">C1I92_25330</name>
</gene>
<sequence>MSFYDDPNRQWAATQWEAPPPAGEPSSLRGLRTALTVLFVLVALISLLSVAAFAGRLAYVGDVIDSGDIDSSRAEDADAFVTTSTVLWYLVAIAIAAVFMVWQFRHARNARLLGAKGGVSSPGWAIGGWFIPLANAVIPAMNLYANGRASNSDGRHGAEPSRGGPGIVVLWAIVFWVVNGLARASWRESPEPLDSDYLEQLRTADTFALAGNVGYVVAAVLAIVMVRTLTARQEAALANRMALIGGPQQAYGSWPAPPPGSPYGQPGYVQPGYGPPPAAGYAPPQQPYGQPQPYSQPQQPPTGRW</sequence>
<dbReference type="RefSeq" id="WP_111257418.1">
    <property type="nucleotide sequence ID" value="NZ_POTW01000082.1"/>
</dbReference>
<reference evidence="4 5" key="1">
    <citation type="submission" date="2018-01" db="EMBL/GenBank/DDBJ databases">
        <title>Draft genome sequence of Jiangella sp. GTF31.</title>
        <authorList>
            <person name="Sahin N."/>
            <person name="Ay H."/>
            <person name="Saygin H."/>
        </authorList>
    </citation>
    <scope>NUCLEOTIDE SEQUENCE [LARGE SCALE GENOMIC DNA]</scope>
    <source>
        <strain evidence="4 5">GTF31</strain>
    </source>
</reference>
<evidence type="ECO:0000256" key="1">
    <source>
        <dbReference type="SAM" id="MobiDB-lite"/>
    </source>
</evidence>
<feature type="transmembrane region" description="Helical" evidence="2">
    <location>
        <begin position="80"/>
        <end position="104"/>
    </location>
</feature>
<keyword evidence="2" id="KW-0472">Membrane</keyword>
<keyword evidence="2" id="KW-0812">Transmembrane</keyword>
<evidence type="ECO:0000256" key="2">
    <source>
        <dbReference type="SAM" id="Phobius"/>
    </source>
</evidence>
<dbReference type="InterPro" id="IPR025565">
    <property type="entry name" value="DUF4328"/>
</dbReference>
<feature type="region of interest" description="Disordered" evidence="1">
    <location>
        <begin position="253"/>
        <end position="305"/>
    </location>
</feature>
<keyword evidence="2" id="KW-1133">Transmembrane helix</keyword>
<evidence type="ECO:0000313" key="5">
    <source>
        <dbReference type="Proteomes" id="UP000248764"/>
    </source>
</evidence>
<feature type="transmembrane region" description="Helical" evidence="2">
    <location>
        <begin position="124"/>
        <end position="145"/>
    </location>
</feature>
<comment type="caution">
    <text evidence="4">The sequence shown here is derived from an EMBL/GenBank/DDBJ whole genome shotgun (WGS) entry which is preliminary data.</text>
</comment>
<evidence type="ECO:0000259" key="3">
    <source>
        <dbReference type="Pfam" id="PF14219"/>
    </source>
</evidence>
<organism evidence="4 5">
    <name type="scientific">Jiangella anatolica</name>
    <dbReference type="NCBI Taxonomy" id="2670374"/>
    <lineage>
        <taxon>Bacteria</taxon>
        <taxon>Bacillati</taxon>
        <taxon>Actinomycetota</taxon>
        <taxon>Actinomycetes</taxon>
        <taxon>Jiangellales</taxon>
        <taxon>Jiangellaceae</taxon>
        <taxon>Jiangella</taxon>
    </lineage>
</organism>
<feature type="transmembrane region" description="Helical" evidence="2">
    <location>
        <begin position="206"/>
        <end position="226"/>
    </location>
</feature>
<feature type="compositionally biased region" description="Low complexity" evidence="1">
    <location>
        <begin position="279"/>
        <end position="297"/>
    </location>
</feature>
<feature type="transmembrane region" description="Helical" evidence="2">
    <location>
        <begin position="34"/>
        <end position="59"/>
    </location>
</feature>
<keyword evidence="5" id="KW-1185">Reference proteome</keyword>
<accession>A0A2W2B3L1</accession>
<dbReference type="Pfam" id="PF14219">
    <property type="entry name" value="DUF4328"/>
    <property type="match status" value="1"/>
</dbReference>
<protein>
    <recommendedName>
        <fullName evidence="3">DUF4328 domain-containing protein</fullName>
    </recommendedName>
</protein>
<feature type="compositionally biased region" description="Low complexity" evidence="1">
    <location>
        <begin position="262"/>
        <end position="272"/>
    </location>
</feature>
<name>A0A2W2B3L1_9ACTN</name>
<dbReference type="Proteomes" id="UP000248764">
    <property type="component" value="Unassembled WGS sequence"/>
</dbReference>
<feature type="domain" description="DUF4328" evidence="3">
    <location>
        <begin position="68"/>
        <end position="230"/>
    </location>
</feature>